<feature type="binding site" evidence="7 11">
    <location>
        <position position="469"/>
    </location>
    <ligand>
        <name>[4Fe-4S] cluster</name>
        <dbReference type="ChEBI" id="CHEBI:49883"/>
    </ligand>
</feature>
<name>A0A0P6YES9_9CHLR</name>
<comment type="cofactor">
    <cofactor evidence="7 11">
        <name>[4Fe-4S] cluster</name>
        <dbReference type="ChEBI" id="CHEBI:49883"/>
    </cofactor>
    <text evidence="7 11">Binds 1 [4Fe-4S] cluster per subunit.</text>
</comment>
<evidence type="ECO:0000256" key="7">
    <source>
        <dbReference type="HAMAP-Rule" id="MF_01931"/>
    </source>
</evidence>
<dbReference type="SUPFAM" id="SSF53271">
    <property type="entry name" value="PRTase-like"/>
    <property type="match status" value="1"/>
</dbReference>
<keyword evidence="5 7" id="KW-0658">Purine biosynthesis</keyword>
<dbReference type="PATRIC" id="fig|872965.6.peg.2218"/>
<dbReference type="InterPro" id="IPR005854">
    <property type="entry name" value="PurF"/>
</dbReference>
<dbReference type="InterPro" id="IPR035584">
    <property type="entry name" value="PurF_N"/>
</dbReference>
<dbReference type="UniPathway" id="UPA00074">
    <property type="reaction ID" value="UER00124"/>
</dbReference>
<keyword evidence="7 10" id="KW-0479">Metal-binding</keyword>
<feature type="active site" description="Nucleophile" evidence="7 9">
    <location>
        <position position="17"/>
    </location>
</feature>
<evidence type="ECO:0000256" key="1">
    <source>
        <dbReference type="ARBA" id="ARBA00005209"/>
    </source>
</evidence>
<comment type="similarity">
    <text evidence="2 7 8">In the C-terminal section; belongs to the purine/pyrimidine phosphoribosyltransferase family.</text>
</comment>
<keyword evidence="7 11" id="KW-0408">Iron</keyword>
<dbReference type="GO" id="GO:0009113">
    <property type="term" value="P:purine nucleobase biosynthetic process"/>
    <property type="evidence" value="ECO:0007669"/>
    <property type="project" value="UniProtKB-UniRule"/>
</dbReference>
<evidence type="ECO:0000256" key="6">
    <source>
        <dbReference type="ARBA" id="ARBA00022962"/>
    </source>
</evidence>
<dbReference type="AlphaFoldDB" id="A0A0P6YES9"/>
<evidence type="ECO:0000313" key="13">
    <source>
        <dbReference type="EMBL" id="KPL87997.1"/>
    </source>
</evidence>
<evidence type="ECO:0000256" key="11">
    <source>
        <dbReference type="PIRSR" id="PIRSR000485-3"/>
    </source>
</evidence>
<feature type="binding site" evidence="7 10">
    <location>
        <position position="311"/>
    </location>
    <ligand>
        <name>Mg(2+)</name>
        <dbReference type="ChEBI" id="CHEBI:18420"/>
    </ligand>
</feature>
<dbReference type="PANTHER" id="PTHR11907">
    <property type="entry name" value="AMIDOPHOSPHORIBOSYLTRANSFERASE"/>
    <property type="match status" value="1"/>
</dbReference>
<evidence type="ECO:0000256" key="5">
    <source>
        <dbReference type="ARBA" id="ARBA00022755"/>
    </source>
</evidence>
<keyword evidence="7 11" id="KW-0411">Iron-sulfur</keyword>
<feature type="binding site" evidence="7 10">
    <location>
        <position position="373"/>
    </location>
    <ligand>
        <name>Mg(2+)</name>
        <dbReference type="ChEBI" id="CHEBI:18420"/>
    </ligand>
</feature>
<sequence length="494" mass="54235">MRRGFGMLVPTGLHEACGVIGVYAPGRDVARLAFFGLYALQHRGQESAGIATTDGRAAYLHKGMGLVSQVFNEENLRPLRGHIAIGHNRYSTTGGSHVRNAQPYLIETIHGPLGVAHNGNLTNALHLRRMLMKRGVGLTSSSDSEAIVQILAASPDVWPHIPPVDDEGDLWIGRIRALMQLAEGAYALTILTRHALYAVRDPRGLRPLCLGELDEGYVIASESCALQTIGARYVREIEPGEIVRIDASGLSSLQGAPCRRRALCIFEYVYFSRPDSLMEGQVIHTVRQEMGRQLAREAPADADVVVGVPDSATPHAIGYSLESGIPYTEGLIKNRYIGRTFIQPDDKLRREGVRLKYNPLPANLEGKRVVLVDDSIVRGNTAGPLVQLLRDAGAREVHVRVASPPVRHPCFMGVDMATYGELIAHRYDIEEIRRHIGADSLAYLSLPGLLQAVYCGMGEPTEPRHCTACFSGDYPLDVPEWLFAEDRSKVLFEN</sequence>
<dbReference type="EMBL" id="LGKN01000005">
    <property type="protein sequence ID" value="KPL87997.1"/>
    <property type="molecule type" value="Genomic_DNA"/>
</dbReference>
<comment type="function">
    <text evidence="7">Catalyzes the formation of phosphoribosylamine from phosphoribosylpyrophosphate (PRPP) and glutamine.</text>
</comment>
<dbReference type="CDD" id="cd00715">
    <property type="entry name" value="GPATase_N"/>
    <property type="match status" value="1"/>
</dbReference>
<keyword evidence="4 7" id="KW-0808">Transferase</keyword>
<dbReference type="CDD" id="cd06223">
    <property type="entry name" value="PRTases_typeI"/>
    <property type="match status" value="1"/>
</dbReference>
<dbReference type="PROSITE" id="PS51278">
    <property type="entry name" value="GATASE_TYPE_2"/>
    <property type="match status" value="1"/>
</dbReference>
<dbReference type="PIRSF" id="PIRSF000485">
    <property type="entry name" value="Amd_phspho_trans"/>
    <property type="match status" value="1"/>
</dbReference>
<evidence type="ECO:0000313" key="14">
    <source>
        <dbReference type="Proteomes" id="UP000050502"/>
    </source>
</evidence>
<dbReference type="HAMAP" id="MF_01931">
    <property type="entry name" value="PurF"/>
    <property type="match status" value="1"/>
</dbReference>
<dbReference type="InterPro" id="IPR029055">
    <property type="entry name" value="Ntn_hydrolases_N"/>
</dbReference>
<feature type="binding site" evidence="7 11">
    <location>
        <position position="466"/>
    </location>
    <ligand>
        <name>[4Fe-4S] cluster</name>
        <dbReference type="ChEBI" id="CHEBI:49883"/>
    </ligand>
</feature>
<dbReference type="Pfam" id="PF13522">
    <property type="entry name" value="GATase_6"/>
    <property type="match status" value="1"/>
</dbReference>
<comment type="pathway">
    <text evidence="1 7 8">Purine metabolism; IMP biosynthesis via de novo pathway; N(1)-(5-phospho-D-ribosyl)glycinamide from 5-phospho-alpha-D-ribose 1-diphosphate: step 1/2.</text>
</comment>
<gene>
    <name evidence="7" type="primary">purF</name>
    <name evidence="13" type="ORF">SE16_10820</name>
</gene>
<dbReference type="SUPFAM" id="SSF56235">
    <property type="entry name" value="N-terminal nucleophile aminohydrolases (Ntn hydrolases)"/>
    <property type="match status" value="1"/>
</dbReference>
<comment type="catalytic activity">
    <reaction evidence="7 8">
        <text>5-phospho-beta-D-ribosylamine + L-glutamate + diphosphate = 5-phospho-alpha-D-ribose 1-diphosphate + L-glutamine + H2O</text>
        <dbReference type="Rhea" id="RHEA:14905"/>
        <dbReference type="ChEBI" id="CHEBI:15377"/>
        <dbReference type="ChEBI" id="CHEBI:29985"/>
        <dbReference type="ChEBI" id="CHEBI:33019"/>
        <dbReference type="ChEBI" id="CHEBI:58017"/>
        <dbReference type="ChEBI" id="CHEBI:58359"/>
        <dbReference type="ChEBI" id="CHEBI:58681"/>
        <dbReference type="EC" id="2.4.2.14"/>
    </reaction>
</comment>
<reference evidence="13 14" key="1">
    <citation type="submission" date="2015-07" db="EMBL/GenBank/DDBJ databases">
        <title>Whole genome sequence of Ardenticatena maritima DSM 23922.</title>
        <authorList>
            <person name="Hemp J."/>
            <person name="Ward L.M."/>
            <person name="Pace L.A."/>
            <person name="Fischer W.W."/>
        </authorList>
    </citation>
    <scope>NUCLEOTIDE SEQUENCE [LARGE SCALE GENOMIC DNA]</scope>
    <source>
        <strain evidence="13 14">110S</strain>
    </source>
</reference>
<feature type="domain" description="Glutamine amidotransferase type-2" evidence="12">
    <location>
        <begin position="17"/>
        <end position="248"/>
    </location>
</feature>
<feature type="binding site" evidence="7 10">
    <location>
        <position position="374"/>
    </location>
    <ligand>
        <name>Mg(2+)</name>
        <dbReference type="ChEBI" id="CHEBI:18420"/>
    </ligand>
</feature>
<protein>
    <recommendedName>
        <fullName evidence="7">Amidophosphoribosyltransferase</fullName>
        <shortName evidence="7">ATase</shortName>
        <ecNumber evidence="7">2.4.2.14</ecNumber>
    </recommendedName>
    <alternativeName>
        <fullName evidence="7">Glutamine phosphoribosylpyrophosphate amidotransferase</fullName>
        <shortName evidence="7">GPATase</shortName>
    </alternativeName>
</protein>
<dbReference type="GO" id="GO:0004044">
    <property type="term" value="F:amidophosphoribosyltransferase activity"/>
    <property type="evidence" value="ECO:0007669"/>
    <property type="project" value="UniProtKB-UniRule"/>
</dbReference>
<organism evidence="13 14">
    <name type="scientific">Ardenticatena maritima</name>
    <dbReference type="NCBI Taxonomy" id="872965"/>
    <lineage>
        <taxon>Bacteria</taxon>
        <taxon>Bacillati</taxon>
        <taxon>Chloroflexota</taxon>
        <taxon>Ardenticatenia</taxon>
        <taxon>Ardenticatenales</taxon>
        <taxon>Ardenticatenaceae</taxon>
        <taxon>Ardenticatena</taxon>
    </lineage>
</organism>
<dbReference type="GO" id="GO:0051539">
    <property type="term" value="F:4 iron, 4 sulfur cluster binding"/>
    <property type="evidence" value="ECO:0007669"/>
    <property type="project" value="UniProtKB-KW"/>
</dbReference>
<dbReference type="GO" id="GO:0000287">
    <property type="term" value="F:magnesium ion binding"/>
    <property type="evidence" value="ECO:0007669"/>
    <property type="project" value="UniProtKB-UniRule"/>
</dbReference>
<dbReference type="Proteomes" id="UP000050502">
    <property type="component" value="Unassembled WGS sequence"/>
</dbReference>
<evidence type="ECO:0000259" key="12">
    <source>
        <dbReference type="PROSITE" id="PS51278"/>
    </source>
</evidence>
<dbReference type="Pfam" id="PF00156">
    <property type="entry name" value="Pribosyltran"/>
    <property type="match status" value="1"/>
</dbReference>
<comment type="caution">
    <text evidence="13">The sequence shown here is derived from an EMBL/GenBank/DDBJ whole genome shotgun (WGS) entry which is preliminary data.</text>
</comment>
<proteinExistence type="inferred from homology"/>
<dbReference type="EC" id="2.4.2.14" evidence="7"/>
<dbReference type="NCBIfam" id="TIGR01134">
    <property type="entry name" value="purF"/>
    <property type="match status" value="1"/>
</dbReference>
<keyword evidence="6 7" id="KW-0315">Glutamine amidotransferase</keyword>
<evidence type="ECO:0000256" key="3">
    <source>
        <dbReference type="ARBA" id="ARBA00022676"/>
    </source>
</evidence>
<keyword evidence="7" id="KW-0004">4Fe-4S</keyword>
<evidence type="ECO:0000256" key="10">
    <source>
        <dbReference type="PIRSR" id="PIRSR000485-2"/>
    </source>
</evidence>
<dbReference type="Gene3D" id="3.40.50.2020">
    <property type="match status" value="1"/>
</dbReference>
<evidence type="ECO:0000256" key="9">
    <source>
        <dbReference type="PIRSR" id="PIRSR000485-1"/>
    </source>
</evidence>
<keyword evidence="3 7" id="KW-0328">Glycosyltransferase</keyword>
<keyword evidence="7 10" id="KW-0460">Magnesium</keyword>
<comment type="cofactor">
    <cofactor evidence="7 10">
        <name>Mg(2+)</name>
        <dbReference type="ChEBI" id="CHEBI:18420"/>
    </cofactor>
    <text evidence="7 10">Binds 1 Mg(2+) ion per subunit.</text>
</comment>
<dbReference type="GO" id="GO:0006189">
    <property type="term" value="P:'de novo' IMP biosynthetic process"/>
    <property type="evidence" value="ECO:0007669"/>
    <property type="project" value="UniProtKB-UniRule"/>
</dbReference>
<dbReference type="InterPro" id="IPR000836">
    <property type="entry name" value="PRTase_dom"/>
</dbReference>
<feature type="binding site" evidence="7 11">
    <location>
        <position position="264"/>
    </location>
    <ligand>
        <name>[4Fe-4S] cluster</name>
        <dbReference type="ChEBI" id="CHEBI:49883"/>
    </ligand>
</feature>
<dbReference type="Gene3D" id="3.60.20.10">
    <property type="entry name" value="Glutamine Phosphoribosylpyrophosphate, subunit 1, domain 1"/>
    <property type="match status" value="1"/>
</dbReference>
<evidence type="ECO:0000256" key="2">
    <source>
        <dbReference type="ARBA" id="ARBA00010138"/>
    </source>
</evidence>
<feature type="binding site" evidence="7 11">
    <location>
        <position position="410"/>
    </location>
    <ligand>
        <name>[4Fe-4S] cluster</name>
        <dbReference type="ChEBI" id="CHEBI:49883"/>
    </ligand>
</feature>
<evidence type="ECO:0000256" key="8">
    <source>
        <dbReference type="PIRNR" id="PIRNR000485"/>
    </source>
</evidence>
<accession>A0A0P6YES9</accession>
<evidence type="ECO:0000256" key="4">
    <source>
        <dbReference type="ARBA" id="ARBA00022679"/>
    </source>
</evidence>
<dbReference type="InterPro" id="IPR029057">
    <property type="entry name" value="PRTase-like"/>
</dbReference>
<dbReference type="InterPro" id="IPR017932">
    <property type="entry name" value="GATase_2_dom"/>
</dbReference>